<reference evidence="1 2" key="1">
    <citation type="submission" date="2024-09" db="EMBL/GenBank/DDBJ databases">
        <title>Draft genome sequence of Candidatus Magnetaquicoccaceae bacterium FCR-1.</title>
        <authorList>
            <person name="Shimoshige H."/>
            <person name="Shimamura S."/>
            <person name="Taoka A."/>
            <person name="Kobayashi H."/>
            <person name="Maekawa T."/>
        </authorList>
    </citation>
    <scope>NUCLEOTIDE SEQUENCE [LARGE SCALE GENOMIC DNA]</scope>
    <source>
        <strain evidence="1 2">FCR-1</strain>
    </source>
</reference>
<evidence type="ECO:0000313" key="2">
    <source>
        <dbReference type="Proteomes" id="UP001628193"/>
    </source>
</evidence>
<organism evidence="1 2">
    <name type="scientific">Candidatus Magnetaquiglobus chichijimensis</name>
    <dbReference type="NCBI Taxonomy" id="3141448"/>
    <lineage>
        <taxon>Bacteria</taxon>
        <taxon>Pseudomonadati</taxon>
        <taxon>Pseudomonadota</taxon>
        <taxon>Magnetococcia</taxon>
        <taxon>Magnetococcales</taxon>
        <taxon>Candidatus Magnetaquicoccaceae</taxon>
        <taxon>Candidatus Magnetaquiglobus</taxon>
    </lineage>
</organism>
<protein>
    <submittedName>
        <fullName evidence="1">Uncharacterized protein</fullName>
    </submittedName>
</protein>
<evidence type="ECO:0000313" key="1">
    <source>
        <dbReference type="EMBL" id="GAB0056737.1"/>
    </source>
</evidence>
<proteinExistence type="predicted"/>
<dbReference type="EMBL" id="BAAFGK010000004">
    <property type="protein sequence ID" value="GAB0056737.1"/>
    <property type="molecule type" value="Genomic_DNA"/>
</dbReference>
<name>A0ABQ0C779_9PROT</name>
<keyword evidence="2" id="KW-1185">Reference proteome</keyword>
<gene>
    <name evidence="1" type="ORF">SIID45300_01048</name>
</gene>
<accession>A0ABQ0C779</accession>
<sequence length="78" mass="8912">MIAMERAMLNRFAHARVTARFERGFLASRLGWAPYLDEIGLLSAETMPDGLFVSEQEALHAGERYRQRCQKKLEVAPC</sequence>
<comment type="caution">
    <text evidence="1">The sequence shown here is derived from an EMBL/GenBank/DDBJ whole genome shotgun (WGS) entry which is preliminary data.</text>
</comment>
<dbReference type="Proteomes" id="UP001628193">
    <property type="component" value="Unassembled WGS sequence"/>
</dbReference>